<keyword evidence="1" id="KW-0472">Membrane</keyword>
<dbReference type="Proteomes" id="UP001164712">
    <property type="component" value="Chromosome"/>
</dbReference>
<keyword evidence="3" id="KW-1185">Reference proteome</keyword>
<proteinExistence type="predicted"/>
<gene>
    <name evidence="2" type="ORF">O1V66_18675</name>
</gene>
<keyword evidence="1" id="KW-1133">Transmembrane helix</keyword>
<evidence type="ECO:0000256" key="1">
    <source>
        <dbReference type="SAM" id="Phobius"/>
    </source>
</evidence>
<dbReference type="RefSeq" id="WP_269127964.1">
    <property type="nucleotide sequence ID" value="NZ_CP114058.1"/>
</dbReference>
<accession>A0ABY7HNJ8</accession>
<evidence type="ECO:0000313" key="3">
    <source>
        <dbReference type="Proteomes" id="UP001164712"/>
    </source>
</evidence>
<sequence>MRTEYRELVMRLSSRSHWQMAWLMLAVFSAFAAGGYWLWILPLRVTAENLIQQIHTQTRQVSQQQRVLLRQSSRAEWQSKLADILPKQASLPPLPQHILAPLNAAGGRMLHWLPEKDLATPEGAVQQGTFRLQLPYIGLVSMLQQLLAASSAPVAIEQLAVSPAAESFGAESLLDVTLRLAAYRGRISAQQKEQVKSQFSAALLRDPFSLRQAPRCRESIKEAKFPQLSGIIGSADNFTGWISLSAGSGSRRSRGENCQTMAAASRTSARIRYDSPCRSRAAARRCKY</sequence>
<dbReference type="EMBL" id="CP114058">
    <property type="protein sequence ID" value="WAT00818.1"/>
    <property type="molecule type" value="Genomic_DNA"/>
</dbReference>
<evidence type="ECO:0000313" key="2">
    <source>
        <dbReference type="EMBL" id="WAT00818.1"/>
    </source>
</evidence>
<keyword evidence="1" id="KW-0812">Transmembrane</keyword>
<feature type="transmembrane region" description="Helical" evidence="1">
    <location>
        <begin position="21"/>
        <end position="39"/>
    </location>
</feature>
<reference evidence="2" key="1">
    <citation type="submission" date="2022-12" db="EMBL/GenBank/DDBJ databases">
        <title>Complete genome sequence of an Australian strain of Rouxiella badensis DAR84756 and resolution of the R. badensis DSM100043 and R. chamberiensis DSM28324 genomes.</title>
        <authorList>
            <person name="Paul S."/>
            <person name="Anderson P.J."/>
            <person name="Maynard G."/>
            <person name="Dyall-Smith M."/>
            <person name="Kudinha T."/>
        </authorList>
    </citation>
    <scope>NUCLEOTIDE SEQUENCE</scope>
    <source>
        <strain evidence="2">DSM 28324</strain>
    </source>
</reference>
<organism evidence="2 3">
    <name type="scientific">Rouxiella chamberiensis</name>
    <dbReference type="NCBI Taxonomy" id="1513468"/>
    <lineage>
        <taxon>Bacteria</taxon>
        <taxon>Pseudomonadati</taxon>
        <taxon>Pseudomonadota</taxon>
        <taxon>Gammaproteobacteria</taxon>
        <taxon>Enterobacterales</taxon>
        <taxon>Yersiniaceae</taxon>
        <taxon>Rouxiella</taxon>
    </lineage>
</organism>
<name>A0ABY7HNJ8_9GAMM</name>
<protein>
    <submittedName>
        <fullName evidence="2">Uncharacterized protein</fullName>
    </submittedName>
</protein>